<reference evidence="1" key="1">
    <citation type="submission" date="2018-05" db="EMBL/GenBank/DDBJ databases">
        <authorList>
            <person name="Lanie J.A."/>
            <person name="Ng W.-L."/>
            <person name="Kazmierczak K.M."/>
            <person name="Andrzejewski T.M."/>
            <person name="Davidsen T.M."/>
            <person name="Wayne K.J."/>
            <person name="Tettelin H."/>
            <person name="Glass J.I."/>
            <person name="Rusch D."/>
            <person name="Podicherti R."/>
            <person name="Tsui H.-C.T."/>
            <person name="Winkler M.E."/>
        </authorList>
    </citation>
    <scope>NUCLEOTIDE SEQUENCE</scope>
</reference>
<dbReference type="InterPro" id="IPR009569">
    <property type="entry name" value="AA_synth_put"/>
</dbReference>
<sequence>MKLELKIRRLVIQLDEIHLEMGKTIDPPAQKALAAGVFQNPYAGRYVEDLEPMYDLGAEIGGLLARKVVEALGVEPGSITSYGKGAVIGVGGEIEHAAAILHPRFGKPVREAVEKGDDIIPSTKKMGGPGSVLVLPITNKDSIWSFDHMDAMEISIPDAPREDEMLVAVAVANSGRPLARTKV</sequence>
<evidence type="ECO:0000313" key="1">
    <source>
        <dbReference type="EMBL" id="SVA89049.1"/>
    </source>
</evidence>
<dbReference type="AlphaFoldDB" id="A0A381ZIM9"/>
<proteinExistence type="predicted"/>
<name>A0A381ZIM9_9ZZZZ</name>
<protein>
    <recommendedName>
        <fullName evidence="2">Peptide synthetase</fullName>
    </recommendedName>
</protein>
<gene>
    <name evidence="1" type="ORF">METZ01_LOCUS141903</name>
</gene>
<dbReference type="EMBL" id="UINC01021461">
    <property type="protein sequence ID" value="SVA89049.1"/>
    <property type="molecule type" value="Genomic_DNA"/>
</dbReference>
<evidence type="ECO:0008006" key="2">
    <source>
        <dbReference type="Google" id="ProtNLM"/>
    </source>
</evidence>
<dbReference type="Pfam" id="PF06684">
    <property type="entry name" value="AA_synth"/>
    <property type="match status" value="1"/>
</dbReference>
<dbReference type="Gene3D" id="3.30.1330.110">
    <property type="entry name" value="BB2672"/>
    <property type="match status" value="1"/>
</dbReference>
<dbReference type="InterPro" id="IPR035936">
    <property type="entry name" value="BB2672"/>
</dbReference>
<accession>A0A381ZIM9</accession>
<organism evidence="1">
    <name type="scientific">marine metagenome</name>
    <dbReference type="NCBI Taxonomy" id="408172"/>
    <lineage>
        <taxon>unclassified sequences</taxon>
        <taxon>metagenomes</taxon>
        <taxon>ecological metagenomes</taxon>
    </lineage>
</organism>
<dbReference type="SUPFAM" id="SSF160519">
    <property type="entry name" value="BB2672-like"/>
    <property type="match status" value="1"/>
</dbReference>